<accession>A0AAW1NCM7</accession>
<name>A0AAW1NCM7_POPJA</name>
<reference evidence="3 4" key="1">
    <citation type="journal article" date="2024" name="BMC Genomics">
        <title>De novo assembly and annotation of Popillia japonica's genome with initial clues to its potential as an invasive pest.</title>
        <authorList>
            <person name="Cucini C."/>
            <person name="Boschi S."/>
            <person name="Funari R."/>
            <person name="Cardaioli E."/>
            <person name="Iannotti N."/>
            <person name="Marturano G."/>
            <person name="Paoli F."/>
            <person name="Bruttini M."/>
            <person name="Carapelli A."/>
            <person name="Frati F."/>
            <person name="Nardi F."/>
        </authorList>
    </citation>
    <scope>NUCLEOTIDE SEQUENCE [LARGE SCALE GENOMIC DNA]</scope>
    <source>
        <strain evidence="3">DMR45628</strain>
    </source>
</reference>
<dbReference type="EMBL" id="JASPKY010000003">
    <property type="protein sequence ID" value="KAK9758563.1"/>
    <property type="molecule type" value="Genomic_DNA"/>
</dbReference>
<evidence type="ECO:0000256" key="1">
    <source>
        <dbReference type="SAM" id="MobiDB-lite"/>
    </source>
</evidence>
<sequence>MAQKGTFAADWEVDKHREDTDTEEHWKLRKLFMEINKGQYPENHLVDLSKAFINMHFLDCQYSAPVTAVLKKLAQNIPRDNYPEETAGPSELQNGKRKRSGSQGKGSKKRKL</sequence>
<protein>
    <submittedName>
        <fullName evidence="3">XRN-Two Binding Domain, XTBD</fullName>
    </submittedName>
</protein>
<comment type="caution">
    <text evidence="3">The sequence shown here is derived from an EMBL/GenBank/DDBJ whole genome shotgun (WGS) entry which is preliminary data.</text>
</comment>
<organism evidence="3 4">
    <name type="scientific">Popillia japonica</name>
    <name type="common">Japanese beetle</name>
    <dbReference type="NCBI Taxonomy" id="7064"/>
    <lineage>
        <taxon>Eukaryota</taxon>
        <taxon>Metazoa</taxon>
        <taxon>Ecdysozoa</taxon>
        <taxon>Arthropoda</taxon>
        <taxon>Hexapoda</taxon>
        <taxon>Insecta</taxon>
        <taxon>Pterygota</taxon>
        <taxon>Neoptera</taxon>
        <taxon>Endopterygota</taxon>
        <taxon>Coleoptera</taxon>
        <taxon>Polyphaga</taxon>
        <taxon>Scarabaeiformia</taxon>
        <taxon>Scarabaeidae</taxon>
        <taxon>Rutelinae</taxon>
        <taxon>Popillia</taxon>
    </lineage>
</organism>
<dbReference type="InterPro" id="IPR021859">
    <property type="entry name" value="XTBD"/>
</dbReference>
<proteinExistence type="predicted"/>
<dbReference type="Pfam" id="PF11952">
    <property type="entry name" value="XTBD"/>
    <property type="match status" value="1"/>
</dbReference>
<dbReference type="AlphaFoldDB" id="A0AAW1NCM7"/>
<feature type="compositionally biased region" description="Basic residues" evidence="1">
    <location>
        <begin position="95"/>
        <end position="112"/>
    </location>
</feature>
<dbReference type="PANTHER" id="PTHR48430">
    <property type="entry name" value="PARTNER OF XRN-2 PROTEIN 1"/>
    <property type="match status" value="1"/>
</dbReference>
<evidence type="ECO:0000259" key="2">
    <source>
        <dbReference type="PROSITE" id="PS51827"/>
    </source>
</evidence>
<gene>
    <name evidence="3" type="ORF">QE152_g555</name>
</gene>
<keyword evidence="4" id="KW-1185">Reference proteome</keyword>
<feature type="region of interest" description="Disordered" evidence="1">
    <location>
        <begin position="77"/>
        <end position="112"/>
    </location>
</feature>
<evidence type="ECO:0000313" key="3">
    <source>
        <dbReference type="EMBL" id="KAK9758563.1"/>
    </source>
</evidence>
<evidence type="ECO:0000313" key="4">
    <source>
        <dbReference type="Proteomes" id="UP001458880"/>
    </source>
</evidence>
<dbReference type="Proteomes" id="UP001458880">
    <property type="component" value="Unassembled WGS sequence"/>
</dbReference>
<feature type="domain" description="XRN2-binding (XTBD)" evidence="2">
    <location>
        <begin position="13"/>
        <end position="97"/>
    </location>
</feature>
<dbReference type="PROSITE" id="PS51827">
    <property type="entry name" value="XTBD"/>
    <property type="match status" value="1"/>
</dbReference>
<dbReference type="PANTHER" id="PTHR48430:SF1">
    <property type="entry name" value="PARTNER OF XRN-2 PROTEIN 1"/>
    <property type="match status" value="1"/>
</dbReference>